<keyword evidence="2 6" id="KW-0328">Glycosyltransferase</keyword>
<dbReference type="GO" id="GO:0016757">
    <property type="term" value="F:glycosyltransferase activity"/>
    <property type="evidence" value="ECO:0007669"/>
    <property type="project" value="UniProtKB-KW"/>
</dbReference>
<evidence type="ECO:0000313" key="6">
    <source>
        <dbReference type="EMBL" id="OMJ23478.1"/>
    </source>
</evidence>
<comment type="caution">
    <text evidence="6">The sequence shown here is derived from an EMBL/GenBank/DDBJ whole genome shotgun (WGS) entry which is preliminary data.</text>
</comment>
<protein>
    <submittedName>
        <fullName evidence="6">Procollagen galactosyltransferase 1-A</fullName>
    </submittedName>
</protein>
<dbReference type="Pfam" id="PF01755">
    <property type="entry name" value="Glyco_transf_25"/>
    <property type="match status" value="1"/>
</dbReference>
<gene>
    <name evidence="6" type="ORF">AYI70_g2238</name>
</gene>
<dbReference type="EMBL" id="LSSN01000534">
    <property type="protein sequence ID" value="OMJ23478.1"/>
    <property type="molecule type" value="Genomic_DNA"/>
</dbReference>
<dbReference type="PANTHER" id="PTHR10730">
    <property type="entry name" value="PROCOLLAGEN-LYSINE,2-OXOGLUTARATE 5-DIOXYGENASE/GLYCOSYLTRANSFERASE 25 FAMILY MEMBER"/>
    <property type="match status" value="1"/>
</dbReference>
<evidence type="ECO:0000256" key="4">
    <source>
        <dbReference type="SAM" id="MobiDB-lite"/>
    </source>
</evidence>
<organism evidence="6 7">
    <name type="scientific">Smittium culicis</name>
    <dbReference type="NCBI Taxonomy" id="133412"/>
    <lineage>
        <taxon>Eukaryota</taxon>
        <taxon>Fungi</taxon>
        <taxon>Fungi incertae sedis</taxon>
        <taxon>Zoopagomycota</taxon>
        <taxon>Kickxellomycotina</taxon>
        <taxon>Harpellomycetes</taxon>
        <taxon>Harpellales</taxon>
        <taxon>Legeriomycetaceae</taxon>
        <taxon>Smittium</taxon>
    </lineage>
</organism>
<keyword evidence="3 6" id="KW-0808">Transferase</keyword>
<feature type="compositionally biased region" description="Basic and acidic residues" evidence="4">
    <location>
        <begin position="8"/>
        <end position="29"/>
    </location>
</feature>
<dbReference type="AlphaFoldDB" id="A0A1R1Y9E8"/>
<name>A0A1R1Y9E8_9FUNG</name>
<dbReference type="InterPro" id="IPR050757">
    <property type="entry name" value="Collagen_mod_GT25"/>
</dbReference>
<feature type="region of interest" description="Disordered" evidence="4">
    <location>
        <begin position="246"/>
        <end position="265"/>
    </location>
</feature>
<evidence type="ECO:0000256" key="2">
    <source>
        <dbReference type="ARBA" id="ARBA00022676"/>
    </source>
</evidence>
<comment type="similarity">
    <text evidence="1">Belongs to the glycosyltransferase 25 family.</text>
</comment>
<evidence type="ECO:0000313" key="7">
    <source>
        <dbReference type="Proteomes" id="UP000187283"/>
    </source>
</evidence>
<accession>A0A1R1Y9E8</accession>
<proteinExistence type="inferred from homology"/>
<feature type="region of interest" description="Disordered" evidence="4">
    <location>
        <begin position="1"/>
        <end position="29"/>
    </location>
</feature>
<dbReference type="CDD" id="cd06532">
    <property type="entry name" value="Glyco_transf_25"/>
    <property type="match status" value="1"/>
</dbReference>
<sequence length="291" mass="32828">MLIAVVNSEEKSSGEKSKDNQKKEGSIKENEADFERNLLNSTMGYQKIQLISLKTRYDRRSIMKILADCLNIKVDVLDASNPYVDKHAIKVANTTSLANNTGMSMGTLGCWKSHRKVWSDAVKNKRATTLILEDDIDVVKDFKKINARALKDLHTQKIDWDMFYIGHCLGDEKKKPAIFKGSIVHRSNYPACTHSYAVSLKGAKKLLEFTKDFTNPIDLQILGLIGSRKVNSYSINTTTTRQSFYGGDTSIGTNPNAQNNGDEKKNSMLHKCIDNTFMRKNYFLAEKSKLN</sequence>
<reference evidence="6 7" key="1">
    <citation type="submission" date="2017-01" db="EMBL/GenBank/DDBJ databases">
        <authorList>
            <person name="Mah S.A."/>
            <person name="Swanson W.J."/>
            <person name="Moy G.W."/>
            <person name="Vacquier V.D."/>
        </authorList>
    </citation>
    <scope>NUCLEOTIDE SEQUENCE [LARGE SCALE GENOMIC DNA]</scope>
    <source>
        <strain evidence="6 7">GSMNP</strain>
    </source>
</reference>
<evidence type="ECO:0000256" key="1">
    <source>
        <dbReference type="ARBA" id="ARBA00006721"/>
    </source>
</evidence>
<feature type="compositionally biased region" description="Polar residues" evidence="4">
    <location>
        <begin position="250"/>
        <end position="260"/>
    </location>
</feature>
<keyword evidence="7" id="KW-1185">Reference proteome</keyword>
<feature type="domain" description="Glycosyl transferase family 25" evidence="5">
    <location>
        <begin position="47"/>
        <end position="219"/>
    </location>
</feature>
<evidence type="ECO:0000259" key="5">
    <source>
        <dbReference type="Pfam" id="PF01755"/>
    </source>
</evidence>
<evidence type="ECO:0000256" key="3">
    <source>
        <dbReference type="ARBA" id="ARBA00022679"/>
    </source>
</evidence>
<dbReference type="InterPro" id="IPR002654">
    <property type="entry name" value="Glyco_trans_25"/>
</dbReference>
<dbReference type="OrthoDB" id="47375at2759"/>
<dbReference type="STRING" id="133412.A0A1R1Y9E8"/>
<dbReference type="Proteomes" id="UP000187283">
    <property type="component" value="Unassembled WGS sequence"/>
</dbReference>
<dbReference type="PANTHER" id="PTHR10730:SF53">
    <property type="entry name" value="GLYCOSYLTRANSFERASE 25 FAMILY MEMBER"/>
    <property type="match status" value="1"/>
</dbReference>